<protein>
    <submittedName>
        <fullName evidence="3">DUF418 domain-containing protein</fullName>
    </submittedName>
</protein>
<keyword evidence="1" id="KW-0472">Membrane</keyword>
<evidence type="ECO:0000313" key="3">
    <source>
        <dbReference type="EMBL" id="MYH60439.1"/>
    </source>
</evidence>
<dbReference type="EMBL" id="VYDA01000042">
    <property type="protein sequence ID" value="MYH60439.1"/>
    <property type="molecule type" value="Genomic_DNA"/>
</dbReference>
<feature type="transmembrane region" description="Helical" evidence="1">
    <location>
        <begin position="70"/>
        <end position="91"/>
    </location>
</feature>
<dbReference type="InterPro" id="IPR052529">
    <property type="entry name" value="Bact_Transport_Assoc"/>
</dbReference>
<evidence type="ECO:0000256" key="1">
    <source>
        <dbReference type="SAM" id="Phobius"/>
    </source>
</evidence>
<feature type="domain" description="DUF418" evidence="2">
    <location>
        <begin position="243"/>
        <end position="406"/>
    </location>
</feature>
<feature type="transmembrane region" description="Helical" evidence="1">
    <location>
        <begin position="338"/>
        <end position="360"/>
    </location>
</feature>
<keyword evidence="1" id="KW-1133">Transmembrane helix</keyword>
<evidence type="ECO:0000259" key="2">
    <source>
        <dbReference type="Pfam" id="PF04235"/>
    </source>
</evidence>
<sequence>MSTESAQPVTAPVRPTERIVAIDILRGFALLGILIMNIQGFAMPAAAYANPTVYGDLTGANRWVWTLSHIFADQKFMTIFSLLFGAGIVLMSEKLDARGQRAWGLHYRRTFWLLVFGLGHAYLLWSGDILVAYALCGFWVYWLRRLRPRWQMALGIFVVSIPALILLATSLTMQFTPPEMLQELRADWQPASETIAAEVASYRGGWLTQMDARVPRTAEFQTVGLLFWGLWRAGGLMLMGMALYRWGVLTGSRSRGFYVGMVIFELVIGLPVVSWGVVQNFANNWTLEFSKFGSGAQPNYWGSLFVSAAYIGLLMLFARTRALPWLQNALAAVGRTALSNYLLQTILATAIFYGHGLGLFGSVERVGQIGIVAVIWAFQLVVSPLWLRYYRFGPFEWLWRSLSYWRFQPMGARY</sequence>
<dbReference type="InterPro" id="IPR007349">
    <property type="entry name" value="DUF418"/>
</dbReference>
<feature type="transmembrane region" description="Helical" evidence="1">
    <location>
        <begin position="154"/>
        <end position="175"/>
    </location>
</feature>
<feature type="transmembrane region" description="Helical" evidence="1">
    <location>
        <begin position="111"/>
        <end position="142"/>
    </location>
</feature>
<dbReference type="PANTHER" id="PTHR30590:SF2">
    <property type="entry name" value="INNER MEMBRANE PROTEIN"/>
    <property type="match status" value="1"/>
</dbReference>
<proteinExistence type="predicted"/>
<keyword evidence="1" id="KW-0812">Transmembrane</keyword>
<accession>A0A6B1FV01</accession>
<feature type="transmembrane region" description="Helical" evidence="1">
    <location>
        <begin position="256"/>
        <end position="278"/>
    </location>
</feature>
<feature type="transmembrane region" description="Helical" evidence="1">
    <location>
        <begin position="28"/>
        <end position="49"/>
    </location>
</feature>
<organism evidence="3">
    <name type="scientific">Caldilineaceae bacterium SB0675_bin_29</name>
    <dbReference type="NCBI Taxonomy" id="2605266"/>
    <lineage>
        <taxon>Bacteria</taxon>
        <taxon>Bacillati</taxon>
        <taxon>Chloroflexota</taxon>
        <taxon>Caldilineae</taxon>
        <taxon>Caldilineales</taxon>
        <taxon>Caldilineaceae</taxon>
    </lineage>
</organism>
<feature type="transmembrane region" description="Helical" evidence="1">
    <location>
        <begin position="366"/>
        <end position="387"/>
    </location>
</feature>
<dbReference type="AlphaFoldDB" id="A0A6B1FV01"/>
<feature type="transmembrane region" description="Helical" evidence="1">
    <location>
        <begin position="225"/>
        <end position="244"/>
    </location>
</feature>
<feature type="transmembrane region" description="Helical" evidence="1">
    <location>
        <begin position="298"/>
        <end position="317"/>
    </location>
</feature>
<reference evidence="3" key="1">
    <citation type="submission" date="2019-09" db="EMBL/GenBank/DDBJ databases">
        <title>Characterisation of the sponge microbiome using genome-centric metagenomics.</title>
        <authorList>
            <person name="Engelberts J.P."/>
            <person name="Robbins S.J."/>
            <person name="De Goeij J.M."/>
            <person name="Aranda M."/>
            <person name="Bell S.C."/>
            <person name="Webster N.S."/>
        </authorList>
    </citation>
    <scope>NUCLEOTIDE SEQUENCE</scope>
    <source>
        <strain evidence="3">SB0675_bin_29</strain>
    </source>
</reference>
<dbReference type="Pfam" id="PF04235">
    <property type="entry name" value="DUF418"/>
    <property type="match status" value="1"/>
</dbReference>
<comment type="caution">
    <text evidence="3">The sequence shown here is derived from an EMBL/GenBank/DDBJ whole genome shotgun (WGS) entry which is preliminary data.</text>
</comment>
<name>A0A6B1FV01_9CHLR</name>
<gene>
    <name evidence="3" type="ORF">F4148_01250</name>
</gene>
<dbReference type="PANTHER" id="PTHR30590">
    <property type="entry name" value="INNER MEMBRANE PROTEIN"/>
    <property type="match status" value="1"/>
</dbReference>